<dbReference type="GO" id="GO:0006779">
    <property type="term" value="P:porphyrin-containing compound biosynthetic process"/>
    <property type="evidence" value="ECO:0007669"/>
    <property type="project" value="InterPro"/>
</dbReference>
<feature type="non-terminal residue" evidence="2">
    <location>
        <position position="1"/>
    </location>
</feature>
<evidence type="ECO:0000313" key="2">
    <source>
        <dbReference type="EMBL" id="HAW75911.1"/>
    </source>
</evidence>
<dbReference type="InterPro" id="IPR038071">
    <property type="entry name" value="UROD/MetE-like_sf"/>
</dbReference>
<protein>
    <submittedName>
        <fullName evidence="2">Uroporphyrinogen decarboxylase</fullName>
        <ecNumber evidence="2">4.1.1.37</ecNumber>
    </submittedName>
</protein>
<evidence type="ECO:0000313" key="3">
    <source>
        <dbReference type="Proteomes" id="UP000263517"/>
    </source>
</evidence>
<keyword evidence="2" id="KW-0456">Lyase</keyword>
<dbReference type="Gene3D" id="3.20.20.210">
    <property type="match status" value="1"/>
</dbReference>
<dbReference type="EMBL" id="DNAN01000326">
    <property type="protein sequence ID" value="HAW75911.1"/>
    <property type="molecule type" value="Genomic_DNA"/>
</dbReference>
<feature type="domain" description="Uroporphyrinogen decarboxylase (URO-D)" evidence="1">
    <location>
        <begin position="3"/>
        <end position="39"/>
    </location>
</feature>
<comment type="caution">
    <text evidence="2">The sequence shown here is derived from an EMBL/GenBank/DDBJ whole genome shotgun (WGS) entry which is preliminary data.</text>
</comment>
<accession>A0A350P3P4</accession>
<dbReference type="GO" id="GO:0004853">
    <property type="term" value="F:uroporphyrinogen decarboxylase activity"/>
    <property type="evidence" value="ECO:0007669"/>
    <property type="project" value="UniProtKB-EC"/>
</dbReference>
<dbReference type="Pfam" id="PF01208">
    <property type="entry name" value="URO-D"/>
    <property type="match status" value="1"/>
</dbReference>
<dbReference type="Proteomes" id="UP000263517">
    <property type="component" value="Unassembled WGS sequence"/>
</dbReference>
<organism evidence="2 3">
    <name type="scientific">Alteromonas australica</name>
    <dbReference type="NCBI Taxonomy" id="589873"/>
    <lineage>
        <taxon>Bacteria</taxon>
        <taxon>Pseudomonadati</taxon>
        <taxon>Pseudomonadota</taxon>
        <taxon>Gammaproteobacteria</taxon>
        <taxon>Alteromonadales</taxon>
        <taxon>Alteromonadaceae</taxon>
        <taxon>Alteromonas/Salinimonas group</taxon>
        <taxon>Alteromonas</taxon>
    </lineage>
</organism>
<dbReference type="SUPFAM" id="SSF51726">
    <property type="entry name" value="UROD/MetE-like"/>
    <property type="match status" value="1"/>
</dbReference>
<proteinExistence type="predicted"/>
<evidence type="ECO:0000259" key="1">
    <source>
        <dbReference type="Pfam" id="PF01208"/>
    </source>
</evidence>
<sequence>AHILKGYGNGSGHVFNLGHGIHLDVPPENAGVFVNAVHELSQPYHK</sequence>
<dbReference type="EC" id="4.1.1.37" evidence="2"/>
<dbReference type="InterPro" id="IPR000257">
    <property type="entry name" value="Uroporphyrinogen_deCOase"/>
</dbReference>
<dbReference type="AlphaFoldDB" id="A0A350P3P4"/>
<gene>
    <name evidence="2" type="primary">hemE</name>
    <name evidence="2" type="ORF">DCW74_09295</name>
</gene>
<name>A0A350P3P4_9ALTE</name>
<reference evidence="2 3" key="1">
    <citation type="journal article" date="2018" name="Nat. Biotechnol.">
        <title>A standardized bacterial taxonomy based on genome phylogeny substantially revises the tree of life.</title>
        <authorList>
            <person name="Parks D.H."/>
            <person name="Chuvochina M."/>
            <person name="Waite D.W."/>
            <person name="Rinke C."/>
            <person name="Skarshewski A."/>
            <person name="Chaumeil P.A."/>
            <person name="Hugenholtz P."/>
        </authorList>
    </citation>
    <scope>NUCLEOTIDE SEQUENCE [LARGE SCALE GENOMIC DNA]</scope>
    <source>
        <strain evidence="2">UBA11978</strain>
    </source>
</reference>